<dbReference type="EMBL" id="JABFAB010000004">
    <property type="protein sequence ID" value="MBA0646422.1"/>
    <property type="molecule type" value="Genomic_DNA"/>
</dbReference>
<evidence type="ECO:0008006" key="3">
    <source>
        <dbReference type="Google" id="ProtNLM"/>
    </source>
</evidence>
<dbReference type="AlphaFoldDB" id="A0A7J8U7F7"/>
<dbReference type="Proteomes" id="UP000593573">
    <property type="component" value="Unassembled WGS sequence"/>
</dbReference>
<reference evidence="1 2" key="1">
    <citation type="journal article" date="2019" name="Genome Biol. Evol.">
        <title>Insights into the evolution of the New World diploid cottons (Gossypium, subgenus Houzingenia) based on genome sequencing.</title>
        <authorList>
            <person name="Grover C.E."/>
            <person name="Arick M.A. 2nd"/>
            <person name="Thrash A."/>
            <person name="Conover J.L."/>
            <person name="Sanders W.S."/>
            <person name="Peterson D.G."/>
            <person name="Frelichowski J.E."/>
            <person name="Scheffler J.A."/>
            <person name="Scheffler B.E."/>
            <person name="Wendel J.F."/>
        </authorList>
    </citation>
    <scope>NUCLEOTIDE SEQUENCE [LARGE SCALE GENOMIC DNA]</scope>
    <source>
        <strain evidence="1">57</strain>
        <tissue evidence="1">Leaf</tissue>
    </source>
</reference>
<protein>
    <recommendedName>
        <fullName evidence="3">Reverse transcriptase zinc-binding domain-containing protein</fullName>
    </recommendedName>
</protein>
<accession>A0A7J8U7F7</accession>
<sequence length="239" mass="27075">MHASLRAYPSYLWKSIWSTKGLLHMGLCWRAGTGSNIWILDDVWNSGLPDGCLQQTGDAHEDFLVGGMSLWENSMSVVIHDNDIIQKHLIVRRVQVYLLEYDATSCAGIVIRDHLGMVMGSQSVVTYLRLLLQRPWLAIMRFDWFWGWGCMRLFLKVILSWRSARSYLLIVKCRPLGLTSKWIIIVVPSDRMSVGDEVSFYKDLIRGWGLEVGGAQEFVESAGLGKSLIVSVGVQVLVR</sequence>
<evidence type="ECO:0000313" key="1">
    <source>
        <dbReference type="EMBL" id="MBA0646422.1"/>
    </source>
</evidence>
<keyword evidence="2" id="KW-1185">Reference proteome</keyword>
<gene>
    <name evidence="1" type="ORF">Goklo_014391</name>
</gene>
<comment type="caution">
    <text evidence="1">The sequence shown here is derived from an EMBL/GenBank/DDBJ whole genome shotgun (WGS) entry which is preliminary data.</text>
</comment>
<name>A0A7J8U7F7_9ROSI</name>
<proteinExistence type="predicted"/>
<evidence type="ECO:0000313" key="2">
    <source>
        <dbReference type="Proteomes" id="UP000593573"/>
    </source>
</evidence>
<organism evidence="1 2">
    <name type="scientific">Gossypium klotzschianum</name>
    <dbReference type="NCBI Taxonomy" id="34286"/>
    <lineage>
        <taxon>Eukaryota</taxon>
        <taxon>Viridiplantae</taxon>
        <taxon>Streptophyta</taxon>
        <taxon>Embryophyta</taxon>
        <taxon>Tracheophyta</taxon>
        <taxon>Spermatophyta</taxon>
        <taxon>Magnoliopsida</taxon>
        <taxon>eudicotyledons</taxon>
        <taxon>Gunneridae</taxon>
        <taxon>Pentapetalae</taxon>
        <taxon>rosids</taxon>
        <taxon>malvids</taxon>
        <taxon>Malvales</taxon>
        <taxon>Malvaceae</taxon>
        <taxon>Malvoideae</taxon>
        <taxon>Gossypium</taxon>
    </lineage>
</organism>
<dbReference type="OrthoDB" id="1001961at2759"/>